<dbReference type="InterPro" id="IPR052833">
    <property type="entry name" value="Telomeric_DNA-bd_trans-reg"/>
</dbReference>
<dbReference type="OrthoDB" id="2499479at2759"/>
<feature type="region of interest" description="Disordered" evidence="1">
    <location>
        <begin position="123"/>
        <end position="143"/>
    </location>
</feature>
<evidence type="ECO:0000256" key="1">
    <source>
        <dbReference type="SAM" id="MobiDB-lite"/>
    </source>
</evidence>
<dbReference type="Proteomes" id="UP000235388">
    <property type="component" value="Unassembled WGS sequence"/>
</dbReference>
<proteinExistence type="predicted"/>
<sequence length="512" mass="56038">MDDGIERVILTNEELLQATAAILDEQLSPLISPSTSPQTGTDIHSIRFCPDFLSPIHKEHFPVNHLPFNFDSLQDIATPDQPIDPRLQGDNCTTNQSSLNPNLLEPISSESQLQSDLASIELSSNHQRSAKRRKTNLKTNQNTHFHALDIPTCPAGLADIGTQQSQSVNDINAPVGDSEQSACRVNDKSNSLTNSEVDGLAKNDLNYQPNPQRPSSSISAMLHSGHPTSELSDAAQADSLFLLYEDPSSVSPAESNIHPLLQTIHSREPAFPLHPTSLHSINRTNPHCVQIVPKPVEPPGKQVSELSTHPTSYLGNTHVDVHGPGAGGGAATVIAAAAAQQLSATTDHVSQKDMAVTPHLEEVQDDELGDSSREPLPTSYNPDQFRSCNRIHWTQEEEDLLQAEVELNWERYDCMAQIMKRHGPKGSVSKAFADRTAVSLKDKAVNISSRWYRDGTEVSVSRRRAFARFRPKQLRGKPRSELPGMSSLTDPSPPSSLDRHHPQHPPCSASSQ</sequence>
<dbReference type="Proteomes" id="UP000235392">
    <property type="component" value="Unassembled WGS sequence"/>
</dbReference>
<reference evidence="4 5" key="1">
    <citation type="submission" date="2017-11" db="EMBL/GenBank/DDBJ databases">
        <title>De novo assembly and phasing of dikaryotic genomes from two isolates of Puccinia coronata f. sp. avenae, the causal agent of oat crown rust.</title>
        <authorList>
            <person name="Miller M.E."/>
            <person name="Zhang Y."/>
            <person name="Omidvar V."/>
            <person name="Sperschneider J."/>
            <person name="Schwessinger B."/>
            <person name="Raley C."/>
            <person name="Palmer J.M."/>
            <person name="Garnica D."/>
            <person name="Upadhyaya N."/>
            <person name="Rathjen J."/>
            <person name="Taylor J.M."/>
            <person name="Park R.F."/>
            <person name="Dodds P.N."/>
            <person name="Hirsch C.D."/>
            <person name="Kianian S.F."/>
            <person name="Figueroa M."/>
        </authorList>
    </citation>
    <scope>NUCLEOTIDE SEQUENCE [LARGE SCALE GENOMIC DNA]</scope>
    <source>
        <strain evidence="2">12NC29</strain>
        <strain evidence="3">12SD80</strain>
    </source>
</reference>
<feature type="region of interest" description="Disordered" evidence="1">
    <location>
        <begin position="77"/>
        <end position="99"/>
    </location>
</feature>
<feature type="compositionally biased region" description="Polar residues" evidence="1">
    <location>
        <begin position="178"/>
        <end position="196"/>
    </location>
</feature>
<feature type="region of interest" description="Disordered" evidence="1">
    <location>
        <begin position="361"/>
        <end position="382"/>
    </location>
</feature>
<dbReference type="PANTHER" id="PTHR47807">
    <property type="entry name" value="PROTEIN TBF1"/>
    <property type="match status" value="1"/>
</dbReference>
<dbReference type="EMBL" id="PGCI01000781">
    <property type="protein sequence ID" value="PLW16070.1"/>
    <property type="molecule type" value="Genomic_DNA"/>
</dbReference>
<feature type="compositionally biased region" description="Polar residues" evidence="1">
    <location>
        <begin position="205"/>
        <end position="219"/>
    </location>
</feature>
<feature type="compositionally biased region" description="Basic residues" evidence="1">
    <location>
        <begin position="468"/>
        <end position="477"/>
    </location>
</feature>
<accession>A0A2N5S7J5</accession>
<dbReference type="PANTHER" id="PTHR47807:SF1">
    <property type="entry name" value="PROTEIN TBF1"/>
    <property type="match status" value="1"/>
</dbReference>
<evidence type="ECO:0000313" key="2">
    <source>
        <dbReference type="EMBL" id="PLW09198.1"/>
    </source>
</evidence>
<gene>
    <name evidence="2" type="ORF">PCANC_23248</name>
    <name evidence="3" type="ORF">PCASD_20498</name>
</gene>
<organism evidence="2 4">
    <name type="scientific">Puccinia coronata f. sp. avenae</name>
    <dbReference type="NCBI Taxonomy" id="200324"/>
    <lineage>
        <taxon>Eukaryota</taxon>
        <taxon>Fungi</taxon>
        <taxon>Dikarya</taxon>
        <taxon>Basidiomycota</taxon>
        <taxon>Pucciniomycotina</taxon>
        <taxon>Pucciniomycetes</taxon>
        <taxon>Pucciniales</taxon>
        <taxon>Pucciniaceae</taxon>
        <taxon>Puccinia</taxon>
    </lineage>
</organism>
<evidence type="ECO:0000313" key="5">
    <source>
        <dbReference type="Proteomes" id="UP000235392"/>
    </source>
</evidence>
<keyword evidence="4" id="KW-1185">Reference proteome</keyword>
<evidence type="ECO:0000313" key="3">
    <source>
        <dbReference type="EMBL" id="PLW16070.1"/>
    </source>
</evidence>
<feature type="region of interest" description="Disordered" evidence="1">
    <location>
        <begin position="168"/>
        <end position="230"/>
    </location>
</feature>
<evidence type="ECO:0000313" key="4">
    <source>
        <dbReference type="Proteomes" id="UP000235388"/>
    </source>
</evidence>
<feature type="compositionally biased region" description="Polar residues" evidence="1">
    <location>
        <begin position="90"/>
        <end position="99"/>
    </location>
</feature>
<comment type="caution">
    <text evidence="2">The sequence shown here is derived from an EMBL/GenBank/DDBJ whole genome shotgun (WGS) entry which is preliminary data.</text>
</comment>
<dbReference type="EMBL" id="PGCJ01001117">
    <property type="protein sequence ID" value="PLW09198.1"/>
    <property type="molecule type" value="Genomic_DNA"/>
</dbReference>
<dbReference type="AlphaFoldDB" id="A0A2N5S7J5"/>
<feature type="region of interest" description="Disordered" evidence="1">
    <location>
        <begin position="468"/>
        <end position="512"/>
    </location>
</feature>
<evidence type="ECO:0008006" key="6">
    <source>
        <dbReference type="Google" id="ProtNLM"/>
    </source>
</evidence>
<protein>
    <recommendedName>
        <fullName evidence="6">Myb-like domain-containing protein</fullName>
    </recommendedName>
</protein>
<name>A0A2N5S7J5_9BASI</name>